<dbReference type="GO" id="GO:0032543">
    <property type="term" value="P:mitochondrial translation"/>
    <property type="evidence" value="ECO:0007669"/>
    <property type="project" value="TreeGrafter"/>
</dbReference>
<gene>
    <name evidence="4" type="ORF">BgAZ_204930</name>
</gene>
<dbReference type="PANTHER" id="PTHR12220">
    <property type="entry name" value="50S/60S RIBOSOMAL PROTEIN L16"/>
    <property type="match status" value="1"/>
</dbReference>
<accession>A0AAD8LL44</accession>
<dbReference type="EMBL" id="JAVEPI010000002">
    <property type="protein sequence ID" value="KAK1443617.1"/>
    <property type="molecule type" value="Genomic_DNA"/>
</dbReference>
<dbReference type="CDD" id="cd01433">
    <property type="entry name" value="Ribosomal_L16_L10e"/>
    <property type="match status" value="1"/>
</dbReference>
<dbReference type="Proteomes" id="UP001230268">
    <property type="component" value="Unassembled WGS sequence"/>
</dbReference>
<name>A0AAD8LL44_BABGI</name>
<evidence type="ECO:0000256" key="3">
    <source>
        <dbReference type="ARBA" id="ARBA00023274"/>
    </source>
</evidence>
<keyword evidence="3" id="KW-0687">Ribonucleoprotein</keyword>
<organism evidence="4 5">
    <name type="scientific">Babesia gibsoni</name>
    <dbReference type="NCBI Taxonomy" id="33632"/>
    <lineage>
        <taxon>Eukaryota</taxon>
        <taxon>Sar</taxon>
        <taxon>Alveolata</taxon>
        <taxon>Apicomplexa</taxon>
        <taxon>Aconoidasida</taxon>
        <taxon>Piroplasmida</taxon>
        <taxon>Babesiidae</taxon>
        <taxon>Babesia</taxon>
    </lineage>
</organism>
<dbReference type="InterPro" id="IPR000114">
    <property type="entry name" value="Ribosomal_uL16_bact-type"/>
</dbReference>
<dbReference type="GO" id="GO:0005762">
    <property type="term" value="C:mitochondrial large ribosomal subunit"/>
    <property type="evidence" value="ECO:0007669"/>
    <property type="project" value="TreeGrafter"/>
</dbReference>
<evidence type="ECO:0000313" key="4">
    <source>
        <dbReference type="EMBL" id="KAK1443617.1"/>
    </source>
</evidence>
<dbReference type="PANTHER" id="PTHR12220:SF13">
    <property type="entry name" value="LARGE RIBOSOMAL SUBUNIT PROTEIN UL16M"/>
    <property type="match status" value="1"/>
</dbReference>
<comment type="caution">
    <text evidence="4">The sequence shown here is derived from an EMBL/GenBank/DDBJ whole genome shotgun (WGS) entry which is preliminary data.</text>
</comment>
<dbReference type="InterPro" id="IPR036920">
    <property type="entry name" value="Ribosomal_uL16_sf"/>
</dbReference>
<evidence type="ECO:0008006" key="6">
    <source>
        <dbReference type="Google" id="ProtNLM"/>
    </source>
</evidence>
<sequence>MPPIFYKAPLPVQHKVPKGRILPLKEPDLRLGKSLITLTPRRIKAESLEKLRFSLKRILHRQKERIVDLHATYAVTKNPDGVKMGQGKGRINHYVARVPAGYNILNLPQLKPFVGTDRSLFLGFERALGNIPVPCAFRSQQNLFNVDNISNKESIKLRCTISTRKRLLKERFANNQESD</sequence>
<dbReference type="GO" id="GO:0019843">
    <property type="term" value="F:rRNA binding"/>
    <property type="evidence" value="ECO:0007669"/>
    <property type="project" value="InterPro"/>
</dbReference>
<proteinExistence type="inferred from homology"/>
<protein>
    <recommendedName>
        <fullName evidence="6">Ribosomal protein L16</fullName>
    </recommendedName>
</protein>
<evidence type="ECO:0000256" key="2">
    <source>
        <dbReference type="ARBA" id="ARBA00022980"/>
    </source>
</evidence>
<dbReference type="InterPro" id="IPR016180">
    <property type="entry name" value="Ribosomal_uL16_dom"/>
</dbReference>
<keyword evidence="2" id="KW-0689">Ribosomal protein</keyword>
<comment type="similarity">
    <text evidence="1">Belongs to the universal ribosomal protein uL16 family.</text>
</comment>
<dbReference type="Pfam" id="PF00252">
    <property type="entry name" value="Ribosomal_L16"/>
    <property type="match status" value="1"/>
</dbReference>
<dbReference type="AlphaFoldDB" id="A0AAD8LL44"/>
<dbReference type="InterPro" id="IPR047873">
    <property type="entry name" value="Ribosomal_uL16"/>
</dbReference>
<evidence type="ECO:0000256" key="1">
    <source>
        <dbReference type="ARBA" id="ARBA00008931"/>
    </source>
</evidence>
<evidence type="ECO:0000313" key="5">
    <source>
        <dbReference type="Proteomes" id="UP001230268"/>
    </source>
</evidence>
<dbReference type="Gene3D" id="3.90.1170.10">
    <property type="entry name" value="Ribosomal protein L10e/L16"/>
    <property type="match status" value="1"/>
</dbReference>
<keyword evidence="5" id="KW-1185">Reference proteome</keyword>
<dbReference type="SUPFAM" id="SSF54686">
    <property type="entry name" value="Ribosomal protein L16p/L10e"/>
    <property type="match status" value="1"/>
</dbReference>
<reference evidence="4" key="1">
    <citation type="submission" date="2023-08" db="EMBL/GenBank/DDBJ databases">
        <title>Draft sequence of the Babesia gibsoni genome.</title>
        <authorList>
            <person name="Yamagishi J.Y."/>
            <person name="Xuan X.X."/>
        </authorList>
    </citation>
    <scope>NUCLEOTIDE SEQUENCE</scope>
    <source>
        <strain evidence="4">Azabu</strain>
    </source>
</reference>
<dbReference type="GO" id="GO:0003735">
    <property type="term" value="F:structural constituent of ribosome"/>
    <property type="evidence" value="ECO:0007669"/>
    <property type="project" value="InterPro"/>
</dbReference>